<feature type="compositionally biased region" description="Low complexity" evidence="1">
    <location>
        <begin position="168"/>
        <end position="180"/>
    </location>
</feature>
<evidence type="ECO:0000313" key="2">
    <source>
        <dbReference type="EMBL" id="CAD9278377.1"/>
    </source>
</evidence>
<feature type="compositionally biased region" description="Low complexity" evidence="1">
    <location>
        <begin position="46"/>
        <end position="56"/>
    </location>
</feature>
<name>A0A7S1Y2Y6_9STRA</name>
<feature type="compositionally biased region" description="Polar residues" evidence="1">
    <location>
        <begin position="133"/>
        <end position="157"/>
    </location>
</feature>
<proteinExistence type="predicted"/>
<evidence type="ECO:0000256" key="1">
    <source>
        <dbReference type="SAM" id="MobiDB-lite"/>
    </source>
</evidence>
<protein>
    <submittedName>
        <fullName evidence="2">Uncharacterized protein</fullName>
    </submittedName>
</protein>
<gene>
    <name evidence="2" type="ORF">GOCE00092_LOCUS7286</name>
</gene>
<sequence>MHMFGYTRSAAHRSAFERVSGSEKRKSSGLRRGRQLFVRSNHHHSSPSSSVRSRSSSGGGDPFVQQSISDQASCSFLGEESLADSLCYSTATESMMSGYSSTMTGDDIMDDFKNPQFTLVTPDSQFRKHCSSTDDGSVASSVASPSMNSISSATSLTGRPKGVQRTMSGTSVTSVPNSTPSGGGGAGSSRRRGHRRQNFVFLGGNELTFIDR</sequence>
<dbReference type="AlphaFoldDB" id="A0A7S1Y2Y6"/>
<feature type="region of interest" description="Disordered" evidence="1">
    <location>
        <begin position="128"/>
        <end position="198"/>
    </location>
</feature>
<dbReference type="EMBL" id="HBGK01014120">
    <property type="protein sequence ID" value="CAD9278377.1"/>
    <property type="molecule type" value="Transcribed_RNA"/>
</dbReference>
<feature type="compositionally biased region" description="Basic residues" evidence="1">
    <location>
        <begin position="27"/>
        <end position="45"/>
    </location>
</feature>
<organism evidence="2">
    <name type="scientific">Grammatophora oceanica</name>
    <dbReference type="NCBI Taxonomy" id="210454"/>
    <lineage>
        <taxon>Eukaryota</taxon>
        <taxon>Sar</taxon>
        <taxon>Stramenopiles</taxon>
        <taxon>Ochrophyta</taxon>
        <taxon>Bacillariophyta</taxon>
        <taxon>Fragilariophyceae</taxon>
        <taxon>Fragilariophycidae</taxon>
        <taxon>Rhabdonematales</taxon>
        <taxon>Grammatophoraceae</taxon>
        <taxon>Grammatophora</taxon>
    </lineage>
</organism>
<reference evidence="2" key="1">
    <citation type="submission" date="2021-01" db="EMBL/GenBank/DDBJ databases">
        <authorList>
            <person name="Corre E."/>
            <person name="Pelletier E."/>
            <person name="Niang G."/>
            <person name="Scheremetjew M."/>
            <person name="Finn R."/>
            <person name="Kale V."/>
            <person name="Holt S."/>
            <person name="Cochrane G."/>
            <person name="Meng A."/>
            <person name="Brown T."/>
            <person name="Cohen L."/>
        </authorList>
    </citation>
    <scope>NUCLEOTIDE SEQUENCE</scope>
    <source>
        <strain evidence="2">CCMP 410</strain>
    </source>
</reference>
<feature type="compositionally biased region" description="Basic and acidic residues" evidence="1">
    <location>
        <begin position="15"/>
        <end position="26"/>
    </location>
</feature>
<accession>A0A7S1Y2Y6</accession>
<feature type="region of interest" description="Disordered" evidence="1">
    <location>
        <begin position="15"/>
        <end position="64"/>
    </location>
</feature>